<gene>
    <name evidence="2" type="ORF">RMSM_05855</name>
</gene>
<dbReference type="EMBL" id="ANOG01000839">
    <property type="protein sequence ID" value="EMI17212.1"/>
    <property type="molecule type" value="Genomic_DNA"/>
</dbReference>
<dbReference type="PATRIC" id="fig|1265738.3.peg.5849"/>
<comment type="caution">
    <text evidence="2">The sequence shown here is derived from an EMBL/GenBank/DDBJ whole genome shotgun (WGS) entry which is preliminary data.</text>
</comment>
<name>M5RPA0_9BACT</name>
<feature type="region of interest" description="Disordered" evidence="1">
    <location>
        <begin position="1"/>
        <end position="46"/>
    </location>
</feature>
<dbReference type="AlphaFoldDB" id="M5RPA0"/>
<feature type="compositionally biased region" description="Basic and acidic residues" evidence="1">
    <location>
        <begin position="9"/>
        <end position="20"/>
    </location>
</feature>
<proteinExistence type="predicted"/>
<evidence type="ECO:0000313" key="2">
    <source>
        <dbReference type="EMBL" id="EMI17212.1"/>
    </source>
</evidence>
<dbReference type="Proteomes" id="UP000011991">
    <property type="component" value="Unassembled WGS sequence"/>
</dbReference>
<evidence type="ECO:0000313" key="3">
    <source>
        <dbReference type="Proteomes" id="UP000011991"/>
    </source>
</evidence>
<protein>
    <submittedName>
        <fullName evidence="2">Uncharacterized protein</fullName>
    </submittedName>
</protein>
<organism evidence="2 3">
    <name type="scientific">Rhodopirellula maiorica SM1</name>
    <dbReference type="NCBI Taxonomy" id="1265738"/>
    <lineage>
        <taxon>Bacteria</taxon>
        <taxon>Pseudomonadati</taxon>
        <taxon>Planctomycetota</taxon>
        <taxon>Planctomycetia</taxon>
        <taxon>Pirellulales</taxon>
        <taxon>Pirellulaceae</taxon>
        <taxon>Novipirellula</taxon>
    </lineage>
</organism>
<reference evidence="2 3" key="1">
    <citation type="journal article" date="2013" name="Mar. Genomics">
        <title>Expression of sulfatases in Rhodopirellula baltica and the diversity of sulfatases in the genus Rhodopirellula.</title>
        <authorList>
            <person name="Wegner C.E."/>
            <person name="Richter-Heitmann T."/>
            <person name="Klindworth A."/>
            <person name="Klockow C."/>
            <person name="Richter M."/>
            <person name="Achstetter T."/>
            <person name="Glockner F.O."/>
            <person name="Harder J."/>
        </authorList>
    </citation>
    <scope>NUCLEOTIDE SEQUENCE [LARGE SCALE GENOMIC DNA]</scope>
    <source>
        <strain evidence="2 3">SM1</strain>
    </source>
</reference>
<keyword evidence="3" id="KW-1185">Reference proteome</keyword>
<sequence>MSRRQHSAKQIDCEKFRKTADNPTHLSVSAKPVNVPILRSDPSQFK</sequence>
<accession>M5RPA0</accession>
<evidence type="ECO:0000256" key="1">
    <source>
        <dbReference type="SAM" id="MobiDB-lite"/>
    </source>
</evidence>